<accession>A0A1M6ZS59</accession>
<dbReference type="Proteomes" id="UP000184203">
    <property type="component" value="Unassembled WGS sequence"/>
</dbReference>
<sequence length="118" mass="13450">MNVREKRAESQQVEDKYLDVLEHAKNVAKTNDAMVARAGHREVATHYSCAYTNDGYRVMEAIAERVPGVSYKTSRTLCVDDAMGVGGHHIEITFAHPYRIQCGYIRLFISSLHQYKFI</sequence>
<proteinExistence type="predicted"/>
<name>A0A1M6ZS59_HALPU</name>
<reference evidence="2" key="1">
    <citation type="submission" date="2016-11" db="EMBL/GenBank/DDBJ databases">
        <authorList>
            <person name="Varghese N."/>
            <person name="Submissions S."/>
        </authorList>
    </citation>
    <scope>NUCLEOTIDE SEQUENCE [LARGE SCALE GENOMIC DNA]</scope>
    <source>
        <strain evidence="2">DX253</strain>
    </source>
</reference>
<dbReference type="EMBL" id="FRAN01000006">
    <property type="protein sequence ID" value="SHL33274.1"/>
    <property type="molecule type" value="Genomic_DNA"/>
</dbReference>
<evidence type="ECO:0000313" key="2">
    <source>
        <dbReference type="Proteomes" id="UP000184203"/>
    </source>
</evidence>
<evidence type="ECO:0000313" key="1">
    <source>
        <dbReference type="EMBL" id="SHL33274.1"/>
    </source>
</evidence>
<organism evidence="1 2">
    <name type="scientific">Haladaptatus paucihalophilus DX253</name>
    <dbReference type="NCBI Taxonomy" id="797209"/>
    <lineage>
        <taxon>Archaea</taxon>
        <taxon>Methanobacteriati</taxon>
        <taxon>Methanobacteriota</taxon>
        <taxon>Stenosarchaea group</taxon>
        <taxon>Halobacteria</taxon>
        <taxon>Halobacteriales</taxon>
        <taxon>Haladaptataceae</taxon>
        <taxon>Haladaptatus</taxon>
    </lineage>
</organism>
<protein>
    <submittedName>
        <fullName evidence="1">Uncharacterized protein</fullName>
    </submittedName>
</protein>
<dbReference type="AlphaFoldDB" id="A0A1M6ZS59"/>
<keyword evidence="2" id="KW-1185">Reference proteome</keyword>
<gene>
    <name evidence="1" type="ORF">SAMN05444342_3555</name>
</gene>